<name>A0A0E9Q2Y1_ANGAN</name>
<protein>
    <submittedName>
        <fullName evidence="1">Uncharacterized protein</fullName>
    </submittedName>
</protein>
<proteinExistence type="predicted"/>
<reference evidence="1" key="1">
    <citation type="submission" date="2014-11" db="EMBL/GenBank/DDBJ databases">
        <authorList>
            <person name="Amaro Gonzalez C."/>
        </authorList>
    </citation>
    <scope>NUCLEOTIDE SEQUENCE</scope>
</reference>
<accession>A0A0E9Q2Y1</accession>
<dbReference type="EMBL" id="GBXM01097351">
    <property type="protein sequence ID" value="JAH11226.1"/>
    <property type="molecule type" value="Transcribed_RNA"/>
</dbReference>
<dbReference type="AlphaFoldDB" id="A0A0E9Q2Y1"/>
<organism evidence="1">
    <name type="scientific">Anguilla anguilla</name>
    <name type="common">European freshwater eel</name>
    <name type="synonym">Muraena anguilla</name>
    <dbReference type="NCBI Taxonomy" id="7936"/>
    <lineage>
        <taxon>Eukaryota</taxon>
        <taxon>Metazoa</taxon>
        <taxon>Chordata</taxon>
        <taxon>Craniata</taxon>
        <taxon>Vertebrata</taxon>
        <taxon>Euteleostomi</taxon>
        <taxon>Actinopterygii</taxon>
        <taxon>Neopterygii</taxon>
        <taxon>Teleostei</taxon>
        <taxon>Anguilliformes</taxon>
        <taxon>Anguillidae</taxon>
        <taxon>Anguilla</taxon>
    </lineage>
</organism>
<reference evidence="1" key="2">
    <citation type="journal article" date="2015" name="Fish Shellfish Immunol.">
        <title>Early steps in the European eel (Anguilla anguilla)-Vibrio vulnificus interaction in the gills: Role of the RtxA13 toxin.</title>
        <authorList>
            <person name="Callol A."/>
            <person name="Pajuelo D."/>
            <person name="Ebbesson L."/>
            <person name="Teles M."/>
            <person name="MacKenzie S."/>
            <person name="Amaro C."/>
        </authorList>
    </citation>
    <scope>NUCLEOTIDE SEQUENCE</scope>
</reference>
<sequence length="33" mass="3697">MVNCSLGPHPVIINNALQDYVNPTYMQVAFFSL</sequence>
<evidence type="ECO:0000313" key="1">
    <source>
        <dbReference type="EMBL" id="JAH11226.1"/>
    </source>
</evidence>